<evidence type="ECO:0000259" key="1">
    <source>
        <dbReference type="PROSITE" id="PS50053"/>
    </source>
</evidence>
<dbReference type="PROSITE" id="PS50053">
    <property type="entry name" value="UBIQUITIN_2"/>
    <property type="match status" value="2"/>
</dbReference>
<dbReference type="SMART" id="SM00213">
    <property type="entry name" value="UBQ"/>
    <property type="match status" value="2"/>
</dbReference>
<gene>
    <name evidence="2" type="ORF">Glove_481g104</name>
</gene>
<sequence length="155" mass="18345">MRIYVKTLKGKPISVVVEPCDKILKIKQIIEEIQGIPPDVQRLYFFGEILEDNKPISFYKIRKEFTLHLKYLFRGNMKINVEVKNEAPLFRKILKVDVKLTDTFRDIKNRIPYTTTYTQLYYYNKKLEDDETLSDHNIKDDSTIACHRITLGGKK</sequence>
<comment type="caution">
    <text evidence="2">The sequence shown here is derived from an EMBL/GenBank/DDBJ whole genome shotgun (WGS) entry which is preliminary data.</text>
</comment>
<evidence type="ECO:0000313" key="2">
    <source>
        <dbReference type="EMBL" id="RHZ51288.1"/>
    </source>
</evidence>
<dbReference type="Pfam" id="PF00240">
    <property type="entry name" value="ubiquitin"/>
    <property type="match status" value="2"/>
</dbReference>
<dbReference type="AlphaFoldDB" id="A0A397GNI8"/>
<dbReference type="InterPro" id="IPR000626">
    <property type="entry name" value="Ubiquitin-like_dom"/>
</dbReference>
<protein>
    <recommendedName>
        <fullName evidence="1">Ubiquitin-like domain-containing protein</fullName>
    </recommendedName>
</protein>
<dbReference type="PRINTS" id="PR00348">
    <property type="entry name" value="UBIQUITIN"/>
</dbReference>
<keyword evidence="3" id="KW-1185">Reference proteome</keyword>
<dbReference type="OrthoDB" id="428577at2759"/>
<feature type="domain" description="Ubiquitin-like" evidence="1">
    <location>
        <begin position="77"/>
        <end position="153"/>
    </location>
</feature>
<dbReference type="EMBL" id="PQFF01000420">
    <property type="protein sequence ID" value="RHZ51288.1"/>
    <property type="molecule type" value="Genomic_DNA"/>
</dbReference>
<dbReference type="SUPFAM" id="SSF54236">
    <property type="entry name" value="Ubiquitin-like"/>
    <property type="match status" value="2"/>
</dbReference>
<dbReference type="Proteomes" id="UP000266861">
    <property type="component" value="Unassembled WGS sequence"/>
</dbReference>
<dbReference type="PANTHER" id="PTHR10666">
    <property type="entry name" value="UBIQUITIN"/>
    <property type="match status" value="1"/>
</dbReference>
<dbReference type="InterPro" id="IPR029071">
    <property type="entry name" value="Ubiquitin-like_domsf"/>
</dbReference>
<dbReference type="Gene3D" id="3.10.20.90">
    <property type="entry name" value="Phosphatidylinositol 3-kinase Catalytic Subunit, Chain A, domain 1"/>
    <property type="match status" value="2"/>
</dbReference>
<organism evidence="2 3">
    <name type="scientific">Diversispora epigaea</name>
    <dbReference type="NCBI Taxonomy" id="1348612"/>
    <lineage>
        <taxon>Eukaryota</taxon>
        <taxon>Fungi</taxon>
        <taxon>Fungi incertae sedis</taxon>
        <taxon>Mucoromycota</taxon>
        <taxon>Glomeromycotina</taxon>
        <taxon>Glomeromycetes</taxon>
        <taxon>Diversisporales</taxon>
        <taxon>Diversisporaceae</taxon>
        <taxon>Diversispora</taxon>
    </lineage>
</organism>
<proteinExistence type="predicted"/>
<dbReference type="STRING" id="1348612.A0A397GNI8"/>
<evidence type="ECO:0000313" key="3">
    <source>
        <dbReference type="Proteomes" id="UP000266861"/>
    </source>
</evidence>
<accession>A0A397GNI8</accession>
<reference evidence="2 3" key="1">
    <citation type="submission" date="2018-08" db="EMBL/GenBank/DDBJ databases">
        <title>Genome and evolution of the arbuscular mycorrhizal fungus Diversispora epigaea (formerly Glomus versiforme) and its bacterial endosymbionts.</title>
        <authorList>
            <person name="Sun X."/>
            <person name="Fei Z."/>
            <person name="Harrison M."/>
        </authorList>
    </citation>
    <scope>NUCLEOTIDE SEQUENCE [LARGE SCALE GENOMIC DNA]</scope>
    <source>
        <strain evidence="2 3">IT104</strain>
    </source>
</reference>
<dbReference type="InterPro" id="IPR050158">
    <property type="entry name" value="Ubiquitin_ubiquitin-like"/>
</dbReference>
<feature type="domain" description="Ubiquitin-like" evidence="1">
    <location>
        <begin position="1"/>
        <end position="76"/>
    </location>
</feature>
<dbReference type="InterPro" id="IPR019956">
    <property type="entry name" value="Ubiquitin_dom"/>
</dbReference>
<name>A0A397GNI8_9GLOM</name>